<reference evidence="8" key="1">
    <citation type="submission" date="2023-03" db="EMBL/GenBank/DDBJ databases">
        <authorList>
            <person name="Julca I."/>
        </authorList>
    </citation>
    <scope>NUCLEOTIDE SEQUENCE</scope>
</reference>
<accession>A0AAV1CSI5</accession>
<dbReference type="EMBL" id="OX459120">
    <property type="protein sequence ID" value="CAI9098545.1"/>
    <property type="molecule type" value="Genomic_DNA"/>
</dbReference>
<dbReference type="InterPro" id="IPR018485">
    <property type="entry name" value="FGGY_C"/>
</dbReference>
<feature type="region of interest" description="Disordered" evidence="5">
    <location>
        <begin position="1"/>
        <end position="48"/>
    </location>
</feature>
<keyword evidence="9" id="KW-1185">Reference proteome</keyword>
<dbReference type="Pfam" id="PF02782">
    <property type="entry name" value="FGGY_C"/>
    <property type="match status" value="1"/>
</dbReference>
<feature type="compositionally biased region" description="Basic and acidic residues" evidence="5">
    <location>
        <begin position="9"/>
        <end position="25"/>
    </location>
</feature>
<keyword evidence="2" id="KW-0808">Transferase</keyword>
<dbReference type="Pfam" id="PF00370">
    <property type="entry name" value="FGGY_N"/>
    <property type="match status" value="1"/>
</dbReference>
<feature type="domain" description="Carbohydrate kinase FGGY C-terminal" evidence="7">
    <location>
        <begin position="347"/>
        <end position="556"/>
    </location>
</feature>
<evidence type="ECO:0000259" key="6">
    <source>
        <dbReference type="Pfam" id="PF00370"/>
    </source>
</evidence>
<dbReference type="NCBIfam" id="TIGR01315">
    <property type="entry name" value="5C_CHO_kinase"/>
    <property type="match status" value="1"/>
</dbReference>
<dbReference type="PANTHER" id="PTHR43435">
    <property type="entry name" value="RIBULOKINASE"/>
    <property type="match status" value="1"/>
</dbReference>
<comment type="similarity">
    <text evidence="1">Belongs to the FGGY kinase family.</text>
</comment>
<dbReference type="GO" id="GO:0005737">
    <property type="term" value="C:cytoplasm"/>
    <property type="evidence" value="ECO:0007669"/>
    <property type="project" value="TreeGrafter"/>
</dbReference>
<gene>
    <name evidence="8" type="ORF">OLC1_LOCUS8727</name>
</gene>
<evidence type="ECO:0000259" key="7">
    <source>
        <dbReference type="Pfam" id="PF02782"/>
    </source>
</evidence>
<sequence>MSGSGRSTYRSEKSPLLKPRQDDHHHNHRHSSNSVNPAVEMTTPPPPRRPIYLGVDVGTGSARAGLFDEHGKLLGCSSSPIQIWKEGDCIEQSSTDIWLAVCTAVKAACSLANIGGEEVTSLGFAATCSLVAVDSDGEPVSVSWSGDARRNIIVWMDHRAVKQAERINSSNSPVLQYCGGAVSPEMEPPKLLWVKENLQESWSMAFRWMDLSDWLSYKATGDDTRSLCTTVCKWTYLGHAHMHQTSEKDSRGMEACGWDDDFWEEIGLGDLVDGHHAKIGRSVAFPGHALGSGLTPDSAKELGLLAGTPVGTSLIDAHAGGVGVMESKPPSDSTANDDEEVICRRMVLVCGTSTCHMAVSRSKLFIPGVWGPFWSAMVPEYWLTEGGQSATGALLDYVIENHVASPHLANTAASRRISIFTLLNEILETMRQEQGSPFLAALTNDMHVLPDFHGNRSPVADPKSKGMLCGLTLDTSDKQLAVLYLATVQGIAYGTRHIVEHCNANGHRIDTLLACGGLTKNPLFIQEHADITGYPIILPRENESVLLGAAILGAVASKKYSTVREAMMALNAAGEVVYPSQDPKVKKYHDAKYRIFRELYEQQVAHRSIMAQALA</sequence>
<evidence type="ECO:0000256" key="4">
    <source>
        <dbReference type="ARBA" id="ARBA00074355"/>
    </source>
</evidence>
<dbReference type="GO" id="GO:0019321">
    <property type="term" value="P:pentose metabolic process"/>
    <property type="evidence" value="ECO:0007669"/>
    <property type="project" value="TreeGrafter"/>
</dbReference>
<dbReference type="GO" id="GO:0019150">
    <property type="term" value="F:D-ribulokinase activity"/>
    <property type="evidence" value="ECO:0007669"/>
    <property type="project" value="TreeGrafter"/>
</dbReference>
<evidence type="ECO:0000256" key="1">
    <source>
        <dbReference type="ARBA" id="ARBA00009156"/>
    </source>
</evidence>
<dbReference type="AlphaFoldDB" id="A0AAV1CSI5"/>
<dbReference type="FunFam" id="3.30.420.40:FF:000101">
    <property type="entry name" value="FGGY carbohydrate kinase domain-containing protein"/>
    <property type="match status" value="1"/>
</dbReference>
<name>A0AAV1CSI5_OLDCO</name>
<dbReference type="Gene3D" id="1.20.58.2240">
    <property type="match status" value="1"/>
</dbReference>
<dbReference type="InterPro" id="IPR006003">
    <property type="entry name" value="FGGY_RbtK-like"/>
</dbReference>
<evidence type="ECO:0000313" key="8">
    <source>
        <dbReference type="EMBL" id="CAI9098545.1"/>
    </source>
</evidence>
<evidence type="ECO:0000256" key="2">
    <source>
        <dbReference type="ARBA" id="ARBA00022679"/>
    </source>
</evidence>
<evidence type="ECO:0000256" key="3">
    <source>
        <dbReference type="ARBA" id="ARBA00022777"/>
    </source>
</evidence>
<dbReference type="InterPro" id="IPR043129">
    <property type="entry name" value="ATPase_NBD"/>
</dbReference>
<evidence type="ECO:0000313" key="9">
    <source>
        <dbReference type="Proteomes" id="UP001161247"/>
    </source>
</evidence>
<feature type="domain" description="Carbohydrate kinase FGGY N-terminal" evidence="6">
    <location>
        <begin position="51"/>
        <end position="323"/>
    </location>
</feature>
<proteinExistence type="inferred from homology"/>
<dbReference type="PANTHER" id="PTHR43435:SF4">
    <property type="entry name" value="FGGY CARBOHYDRATE KINASE DOMAIN-CONTAINING PROTEIN"/>
    <property type="match status" value="1"/>
</dbReference>
<dbReference type="SUPFAM" id="SSF53067">
    <property type="entry name" value="Actin-like ATPase domain"/>
    <property type="match status" value="2"/>
</dbReference>
<dbReference type="Proteomes" id="UP001161247">
    <property type="component" value="Chromosome 3"/>
</dbReference>
<protein>
    <recommendedName>
        <fullName evidence="4">FGGY carbohydrate kinase domain-containing protein</fullName>
    </recommendedName>
</protein>
<organism evidence="8 9">
    <name type="scientific">Oldenlandia corymbosa var. corymbosa</name>
    <dbReference type="NCBI Taxonomy" id="529605"/>
    <lineage>
        <taxon>Eukaryota</taxon>
        <taxon>Viridiplantae</taxon>
        <taxon>Streptophyta</taxon>
        <taxon>Embryophyta</taxon>
        <taxon>Tracheophyta</taxon>
        <taxon>Spermatophyta</taxon>
        <taxon>Magnoliopsida</taxon>
        <taxon>eudicotyledons</taxon>
        <taxon>Gunneridae</taxon>
        <taxon>Pentapetalae</taxon>
        <taxon>asterids</taxon>
        <taxon>lamiids</taxon>
        <taxon>Gentianales</taxon>
        <taxon>Rubiaceae</taxon>
        <taxon>Rubioideae</taxon>
        <taxon>Spermacoceae</taxon>
        <taxon>Hedyotis-Oldenlandia complex</taxon>
        <taxon>Oldenlandia</taxon>
    </lineage>
</organism>
<dbReference type="CDD" id="cd07782">
    <property type="entry name" value="ASKHA_NBD_FGGY_D-RBK"/>
    <property type="match status" value="1"/>
</dbReference>
<dbReference type="Gene3D" id="3.30.420.40">
    <property type="match status" value="1"/>
</dbReference>
<dbReference type="InterPro" id="IPR018484">
    <property type="entry name" value="FGGY_N"/>
</dbReference>
<keyword evidence="3" id="KW-0418">Kinase</keyword>
<evidence type="ECO:0000256" key="5">
    <source>
        <dbReference type="SAM" id="MobiDB-lite"/>
    </source>
</evidence>